<dbReference type="RefSeq" id="WP_062393016.1">
    <property type="nucleotide sequence ID" value="NZ_CP011853.1"/>
</dbReference>
<dbReference type="AlphaFoldDB" id="A0A0N9MQA0"/>
<feature type="transmembrane region" description="Helical" evidence="1">
    <location>
        <begin position="130"/>
        <end position="147"/>
    </location>
</feature>
<feature type="transmembrane region" description="Helical" evidence="1">
    <location>
        <begin position="12"/>
        <end position="30"/>
    </location>
</feature>
<feature type="transmembrane region" description="Helical" evidence="1">
    <location>
        <begin position="72"/>
        <end position="94"/>
    </location>
</feature>
<evidence type="ECO:0000313" key="3">
    <source>
        <dbReference type="Proteomes" id="UP000063789"/>
    </source>
</evidence>
<evidence type="ECO:0000256" key="1">
    <source>
        <dbReference type="SAM" id="Phobius"/>
    </source>
</evidence>
<dbReference type="PATRIC" id="fig|1136941.3.peg.2357"/>
<dbReference type="STRING" id="1136941.ACH46_11555"/>
<evidence type="ECO:0000313" key="2">
    <source>
        <dbReference type="EMBL" id="ALG85009.1"/>
    </source>
</evidence>
<name>A0A0N9MQA0_9ACTN</name>
<keyword evidence="3" id="KW-1185">Reference proteome</keyword>
<proteinExistence type="predicted"/>
<keyword evidence="1" id="KW-1133">Transmembrane helix</keyword>
<sequence length="165" mass="17466">MSSFTAPRATRIARVVGHTAWWLFVVTQVMKDAPAATGLPSRYRAYTPLTDAGWTAYTPLTSSSSDFTDVNALATVSIVAILACVVAAVVEAFVDRRWLTGLFTVAAPIVGGALVVVGVESQYGGVWSDIWLRPMLAAGLVLLGVAVREIWARGFAPAAVAGRRS</sequence>
<dbReference type="EMBL" id="CP011853">
    <property type="protein sequence ID" value="ALG85009.1"/>
    <property type="molecule type" value="Genomic_DNA"/>
</dbReference>
<dbReference type="Proteomes" id="UP000063789">
    <property type="component" value="Chromosome"/>
</dbReference>
<feature type="transmembrane region" description="Helical" evidence="1">
    <location>
        <begin position="101"/>
        <end position="118"/>
    </location>
</feature>
<keyword evidence="1" id="KW-0472">Membrane</keyword>
<organism evidence="2 3">
    <name type="scientific">Gordonia phthalatica</name>
    <dbReference type="NCBI Taxonomy" id="1136941"/>
    <lineage>
        <taxon>Bacteria</taxon>
        <taxon>Bacillati</taxon>
        <taxon>Actinomycetota</taxon>
        <taxon>Actinomycetes</taxon>
        <taxon>Mycobacteriales</taxon>
        <taxon>Gordoniaceae</taxon>
        <taxon>Gordonia</taxon>
    </lineage>
</organism>
<keyword evidence="1" id="KW-0812">Transmembrane</keyword>
<reference evidence="2 3" key="2">
    <citation type="journal article" date="2017" name="Int. J. Syst. Evol. Microbiol.">
        <title>Gordonia phthalatica sp. nov., a di-n-butyl phthalate-degrading bacterium isolated from activated sludge.</title>
        <authorList>
            <person name="Jin D."/>
            <person name="Kong X."/>
            <person name="Jia M."/>
            <person name="Yu X."/>
            <person name="Wang X."/>
            <person name="Zhuang X."/>
            <person name="Deng Y."/>
            <person name="Bai Z."/>
        </authorList>
    </citation>
    <scope>NUCLEOTIDE SEQUENCE [LARGE SCALE GENOMIC DNA]</scope>
    <source>
        <strain evidence="2 3">QH-11</strain>
    </source>
</reference>
<accession>A0A0N9MQA0</accession>
<gene>
    <name evidence="2" type="ORF">ACH46_11555</name>
</gene>
<dbReference type="KEGG" id="goq:ACH46_11555"/>
<protein>
    <submittedName>
        <fullName evidence="2">Uncharacterized protein</fullName>
    </submittedName>
</protein>
<reference evidence="3" key="1">
    <citation type="submission" date="2015-06" db="EMBL/GenBank/DDBJ databases">
        <title>Complete genome sequence and metabolic analysis of phthalate degradation pathway in Gordonia sp. QH-11.</title>
        <authorList>
            <person name="Jin D."/>
            <person name="Kong X."/>
            <person name="Bai Z."/>
        </authorList>
    </citation>
    <scope>NUCLEOTIDE SEQUENCE [LARGE SCALE GENOMIC DNA]</scope>
    <source>
        <strain evidence="3">QH-11</strain>
    </source>
</reference>
<dbReference type="OrthoDB" id="4566672at2"/>